<sequence>MVGDDNIRIGDSEREAAVTELQNHHAAGRLSTDEFNDRMGKALEARTASELSALFYDLPGSAPSPYEGGYGDPYGLDAGYTTPTSTPATWGEPSQDVQQAEAVRPWFAQWWMIIPALVIAGGASGRLWFLVPAMAIWLWVIWPSLHQRRQVTQAPAAPPRPLTYSERDEVILALQSAGEVAAIRRYRQLTGADLYTATMTVRAMNRELGS</sequence>
<dbReference type="OrthoDB" id="3534574at2"/>
<protein>
    <recommendedName>
        <fullName evidence="1">DUF1707 domain-containing protein</fullName>
    </recommendedName>
</protein>
<proteinExistence type="predicted"/>
<name>A0A1Q2CS20_9ACTN</name>
<accession>A0A1Q2CS20</accession>
<dbReference type="AlphaFoldDB" id="A0A1Q2CS20"/>
<reference evidence="3" key="1">
    <citation type="submission" date="2017-02" db="EMBL/GenBank/DDBJ databases">
        <title>Tessaracoccus aquaemaris sp. nov., isolated from the intestine of a Korean rockfish, Sebastes schlegelii, in a marine aquaculture pond.</title>
        <authorList>
            <person name="Tak E.J."/>
            <person name="Bae J.-W."/>
        </authorList>
    </citation>
    <scope>NUCLEOTIDE SEQUENCE [LARGE SCALE GENOMIC DNA]</scope>
    <source>
        <strain evidence="3">NSG39</strain>
    </source>
</reference>
<evidence type="ECO:0000259" key="1">
    <source>
        <dbReference type="Pfam" id="PF08044"/>
    </source>
</evidence>
<dbReference type="Proteomes" id="UP000188145">
    <property type="component" value="Chromosome"/>
</dbReference>
<dbReference type="STRING" id="1332264.BW730_16855"/>
<organism evidence="2 3">
    <name type="scientific">Tessaracoccus aquimaris</name>
    <dbReference type="NCBI Taxonomy" id="1332264"/>
    <lineage>
        <taxon>Bacteria</taxon>
        <taxon>Bacillati</taxon>
        <taxon>Actinomycetota</taxon>
        <taxon>Actinomycetes</taxon>
        <taxon>Propionibacteriales</taxon>
        <taxon>Propionibacteriaceae</taxon>
        <taxon>Tessaracoccus</taxon>
    </lineage>
</organism>
<dbReference type="RefSeq" id="WP_077687267.1">
    <property type="nucleotide sequence ID" value="NZ_CP019606.1"/>
</dbReference>
<gene>
    <name evidence="2" type="ORF">BW730_16855</name>
</gene>
<dbReference type="InterPro" id="IPR012551">
    <property type="entry name" value="DUF1707_SHOCT-like"/>
</dbReference>
<keyword evidence="3" id="KW-1185">Reference proteome</keyword>
<evidence type="ECO:0000313" key="3">
    <source>
        <dbReference type="Proteomes" id="UP000188145"/>
    </source>
</evidence>
<dbReference type="KEGG" id="tes:BW730_16855"/>
<dbReference type="EMBL" id="CP019606">
    <property type="protein sequence ID" value="AQP48916.1"/>
    <property type="molecule type" value="Genomic_DNA"/>
</dbReference>
<feature type="domain" description="DUF1707" evidence="1">
    <location>
        <begin position="7"/>
        <end position="59"/>
    </location>
</feature>
<dbReference type="Pfam" id="PF08044">
    <property type="entry name" value="DUF1707"/>
    <property type="match status" value="1"/>
</dbReference>
<evidence type="ECO:0000313" key="2">
    <source>
        <dbReference type="EMBL" id="AQP48916.1"/>
    </source>
</evidence>